<dbReference type="Gene3D" id="3.30.420.10">
    <property type="entry name" value="Ribonuclease H-like superfamily/Ribonuclease H"/>
    <property type="match status" value="1"/>
</dbReference>
<dbReference type="GO" id="GO:0003676">
    <property type="term" value="F:nucleic acid binding"/>
    <property type="evidence" value="ECO:0007669"/>
    <property type="project" value="InterPro"/>
</dbReference>
<dbReference type="InterPro" id="IPR012337">
    <property type="entry name" value="RNaseH-like_sf"/>
</dbReference>
<dbReference type="InterPro" id="IPR002562">
    <property type="entry name" value="3'-5'_exonuclease_dom"/>
</dbReference>
<dbReference type="InterPro" id="IPR002121">
    <property type="entry name" value="HRDC_dom"/>
</dbReference>
<dbReference type="GO" id="GO:0008408">
    <property type="term" value="F:3'-5' exonuclease activity"/>
    <property type="evidence" value="ECO:0007669"/>
    <property type="project" value="InterPro"/>
</dbReference>
<dbReference type="AlphaFoldDB" id="A0A1I1GRM0"/>
<dbReference type="PROSITE" id="PS50967">
    <property type="entry name" value="HRDC"/>
    <property type="match status" value="1"/>
</dbReference>
<gene>
    <name evidence="6" type="primary">rnd</name>
    <name evidence="8" type="ORF">SAMN02745724_01002</name>
</gene>
<dbReference type="Pfam" id="PF21293">
    <property type="entry name" value="RNAseD_HRDC_C"/>
    <property type="match status" value="1"/>
</dbReference>
<evidence type="ECO:0000256" key="4">
    <source>
        <dbReference type="ARBA" id="ARBA00022801"/>
    </source>
</evidence>
<dbReference type="EC" id="3.1.13.5" evidence="6"/>
<evidence type="ECO:0000256" key="5">
    <source>
        <dbReference type="ARBA" id="ARBA00022839"/>
    </source>
</evidence>
<comment type="function">
    <text evidence="6">Exonuclease involved in the 3' processing of various precursor tRNAs. Initiates hydrolysis at the 3'-terminus of an RNA molecule and releases 5'-mononucleotides.</text>
</comment>
<comment type="subcellular location">
    <subcellularLocation>
        <location evidence="6">Cytoplasm</location>
    </subcellularLocation>
</comment>
<dbReference type="SMART" id="SM00341">
    <property type="entry name" value="HRDC"/>
    <property type="match status" value="1"/>
</dbReference>
<evidence type="ECO:0000313" key="9">
    <source>
        <dbReference type="Proteomes" id="UP000198862"/>
    </source>
</evidence>
<name>A0A1I1GRM0_9GAMM</name>
<comment type="similarity">
    <text evidence="6">Belongs to the RNase D family.</text>
</comment>
<dbReference type="Pfam" id="PF01612">
    <property type="entry name" value="DNA_pol_A_exo1"/>
    <property type="match status" value="1"/>
</dbReference>
<dbReference type="SUPFAM" id="SSF53098">
    <property type="entry name" value="Ribonuclease H-like"/>
    <property type="match status" value="1"/>
</dbReference>
<dbReference type="PANTHER" id="PTHR47649:SF1">
    <property type="entry name" value="RIBONUCLEASE D"/>
    <property type="match status" value="1"/>
</dbReference>
<evidence type="ECO:0000256" key="3">
    <source>
        <dbReference type="ARBA" id="ARBA00022722"/>
    </source>
</evidence>
<comment type="catalytic activity">
    <reaction evidence="6">
        <text>Exonucleolytic cleavage that removes extra residues from the 3'-terminus of tRNA to produce 5'-mononucleotides.</text>
        <dbReference type="EC" id="3.1.13.5"/>
    </reaction>
</comment>
<dbReference type="InterPro" id="IPR036397">
    <property type="entry name" value="RNaseH_sf"/>
</dbReference>
<dbReference type="Proteomes" id="UP000198862">
    <property type="component" value="Unassembled WGS sequence"/>
</dbReference>
<dbReference type="GO" id="GO:0000166">
    <property type="term" value="F:nucleotide binding"/>
    <property type="evidence" value="ECO:0007669"/>
    <property type="project" value="InterPro"/>
</dbReference>
<dbReference type="Gene3D" id="1.10.150.80">
    <property type="entry name" value="HRDC domain"/>
    <property type="match status" value="2"/>
</dbReference>
<evidence type="ECO:0000256" key="6">
    <source>
        <dbReference type="HAMAP-Rule" id="MF_01899"/>
    </source>
</evidence>
<protein>
    <recommendedName>
        <fullName evidence="6">Ribonuclease D</fullName>
        <shortName evidence="6">RNase D</shortName>
        <ecNumber evidence="6">3.1.13.5</ecNumber>
    </recommendedName>
</protein>
<dbReference type="InterPro" id="IPR044876">
    <property type="entry name" value="HRDC_dom_sf"/>
</dbReference>
<evidence type="ECO:0000259" key="7">
    <source>
        <dbReference type="PROSITE" id="PS50967"/>
    </source>
</evidence>
<feature type="domain" description="HRDC" evidence="7">
    <location>
        <begin position="215"/>
        <end position="295"/>
    </location>
</feature>
<dbReference type="PANTHER" id="PTHR47649">
    <property type="entry name" value="RIBONUCLEASE D"/>
    <property type="match status" value="1"/>
</dbReference>
<dbReference type="SMART" id="SM00474">
    <property type="entry name" value="35EXOc"/>
    <property type="match status" value="1"/>
</dbReference>
<keyword evidence="3 6" id="KW-0540">Nuclease</keyword>
<dbReference type="GO" id="GO:0042780">
    <property type="term" value="P:tRNA 3'-end processing"/>
    <property type="evidence" value="ECO:0007669"/>
    <property type="project" value="UniProtKB-UniRule"/>
</dbReference>
<evidence type="ECO:0000256" key="2">
    <source>
        <dbReference type="ARBA" id="ARBA00022694"/>
    </source>
</evidence>
<keyword evidence="9" id="KW-1185">Reference proteome</keyword>
<reference evidence="8 9" key="1">
    <citation type="submission" date="2016-10" db="EMBL/GenBank/DDBJ databases">
        <authorList>
            <person name="de Groot N.N."/>
        </authorList>
    </citation>
    <scope>NUCLEOTIDE SEQUENCE [LARGE SCALE GENOMIC DNA]</scope>
    <source>
        <strain evidence="8 9">DSM 6059</strain>
    </source>
</reference>
<dbReference type="OrthoDB" id="9800549at2"/>
<dbReference type="Pfam" id="PF00570">
    <property type="entry name" value="HRDC"/>
    <property type="match status" value="1"/>
</dbReference>
<evidence type="ECO:0000313" key="8">
    <source>
        <dbReference type="EMBL" id="SFC14105.1"/>
    </source>
</evidence>
<keyword evidence="2 6" id="KW-0819">tRNA processing</keyword>
<dbReference type="GO" id="GO:0033890">
    <property type="term" value="F:ribonuclease D activity"/>
    <property type="evidence" value="ECO:0007669"/>
    <property type="project" value="UniProtKB-UniRule"/>
</dbReference>
<dbReference type="NCBIfam" id="TIGR01388">
    <property type="entry name" value="rnd"/>
    <property type="match status" value="1"/>
</dbReference>
<dbReference type="CDD" id="cd06142">
    <property type="entry name" value="RNaseD_exo"/>
    <property type="match status" value="1"/>
</dbReference>
<keyword evidence="1 6" id="KW-0963">Cytoplasm</keyword>
<comment type="cofactor">
    <cofactor evidence="6">
        <name>a divalent metal cation</name>
        <dbReference type="ChEBI" id="CHEBI:60240"/>
    </cofactor>
</comment>
<dbReference type="InterPro" id="IPR051086">
    <property type="entry name" value="RNase_D-like"/>
</dbReference>
<keyword evidence="4 6" id="KW-0378">Hydrolase</keyword>
<dbReference type="GO" id="GO:0005737">
    <property type="term" value="C:cytoplasm"/>
    <property type="evidence" value="ECO:0007669"/>
    <property type="project" value="UniProtKB-SubCell"/>
</dbReference>
<dbReference type="InterPro" id="IPR006292">
    <property type="entry name" value="RNase_D"/>
</dbReference>
<accession>A0A1I1GRM0</accession>
<organism evidence="8 9">
    <name type="scientific">Pseudoalteromonas denitrificans DSM 6059</name>
    <dbReference type="NCBI Taxonomy" id="1123010"/>
    <lineage>
        <taxon>Bacteria</taxon>
        <taxon>Pseudomonadati</taxon>
        <taxon>Pseudomonadota</taxon>
        <taxon>Gammaproteobacteria</taxon>
        <taxon>Alteromonadales</taxon>
        <taxon>Pseudoalteromonadaceae</taxon>
        <taxon>Pseudoalteromonas</taxon>
    </lineage>
</organism>
<dbReference type="EMBL" id="FOLO01000005">
    <property type="protein sequence ID" value="SFC14105.1"/>
    <property type="molecule type" value="Genomic_DNA"/>
</dbReference>
<evidence type="ECO:0000256" key="1">
    <source>
        <dbReference type="ARBA" id="ARBA00022490"/>
    </source>
</evidence>
<dbReference type="InterPro" id="IPR048579">
    <property type="entry name" value="RNAseD_HRDC_C"/>
</dbReference>
<dbReference type="HAMAP" id="MF_01899">
    <property type="entry name" value="RNase_D"/>
    <property type="match status" value="1"/>
</dbReference>
<proteinExistence type="inferred from homology"/>
<dbReference type="STRING" id="1123010.SAMN02745724_01002"/>
<dbReference type="RefSeq" id="WP_091980903.1">
    <property type="nucleotide sequence ID" value="NZ_FOLO01000005.1"/>
</dbReference>
<dbReference type="SUPFAM" id="SSF47819">
    <property type="entry name" value="HRDC-like"/>
    <property type="match status" value="2"/>
</dbReference>
<dbReference type="InterPro" id="IPR010997">
    <property type="entry name" value="HRDC-like_sf"/>
</dbReference>
<keyword evidence="5 6" id="KW-0269">Exonuclease</keyword>
<sequence>MHSLCLENEYIKTQEQLDAYIQLIKESPILAIDTEFMRRRTLYPELALIQVFDGKHLALIDPCCELDLTQFWNILKDTSILKVLHSPSEDLEVFMKHGDCIPAPLFDTQFAMTLLGFGNSVGFAMMVNKLLCQEIDKSESRTNWLQRPLTQKQLDYAAGDVIFLLPCFEIVKKLIDEKEWLDIVLSESALMAKKRQYQIPDENLYLEIKNAWQLNSSDLGVLKKLAIWRREKAKMKNLALGFILKEHNMIEIAKYKPNSLTALRKLPGIEAMEVNKSGKEILACISDAGSLLPEQNPEKIIRLVDFPSYKNEVKLLKQKIDGIAKLNDIPIEALSSKKQINQLISWSWKYEKDQKKNKLIPDLLSCWRYKLLKGKIKEWE</sequence>